<name>A0A8X6USK8_TRICX</name>
<dbReference type="GO" id="GO:0003676">
    <property type="term" value="F:nucleic acid binding"/>
    <property type="evidence" value="ECO:0007669"/>
    <property type="project" value="InterPro"/>
</dbReference>
<dbReference type="InterPro" id="IPR052709">
    <property type="entry name" value="Transposase-MT_Hybrid"/>
</dbReference>
<dbReference type="PANTHER" id="PTHR46060:SF1">
    <property type="entry name" value="MARINER MOS1 TRANSPOSASE-LIKE PROTEIN"/>
    <property type="match status" value="1"/>
</dbReference>
<gene>
    <name evidence="2" type="primary">g.42187</name>
    <name evidence="2" type="ORF">TNCV_3167771</name>
</gene>
<evidence type="ECO:0000313" key="3">
    <source>
        <dbReference type="Proteomes" id="UP000887159"/>
    </source>
</evidence>
<dbReference type="Proteomes" id="UP000887159">
    <property type="component" value="Unassembled WGS sequence"/>
</dbReference>
<reference evidence="2" key="1">
    <citation type="submission" date="2020-08" db="EMBL/GenBank/DDBJ databases">
        <title>Multicomponent nature underlies the extraordinary mechanical properties of spider dragline silk.</title>
        <authorList>
            <person name="Kono N."/>
            <person name="Nakamura H."/>
            <person name="Mori M."/>
            <person name="Yoshida Y."/>
            <person name="Ohtoshi R."/>
            <person name="Malay A.D."/>
            <person name="Moran D.A.P."/>
            <person name="Tomita M."/>
            <person name="Numata K."/>
            <person name="Arakawa K."/>
        </authorList>
    </citation>
    <scope>NUCLEOTIDE SEQUENCE</scope>
</reference>
<keyword evidence="3" id="KW-1185">Reference proteome</keyword>
<protein>
    <submittedName>
        <fullName evidence="2">HTH_48 domain-containing protein</fullName>
    </submittedName>
</protein>
<dbReference type="AlphaFoldDB" id="A0A8X6USK8"/>
<proteinExistence type="predicted"/>
<feature type="region of interest" description="Disordered" evidence="1">
    <location>
        <begin position="1"/>
        <end position="21"/>
    </location>
</feature>
<comment type="caution">
    <text evidence="2">The sequence shown here is derived from an EMBL/GenBank/DDBJ whole genome shotgun (WGS) entry which is preliminary data.</text>
</comment>
<dbReference type="Gene3D" id="3.30.420.10">
    <property type="entry name" value="Ribonuclease H-like superfamily/Ribonuclease H"/>
    <property type="match status" value="1"/>
</dbReference>
<sequence length="143" mass="16765">MKHEYSTSPRNQSNSRWNWRHTTSPVKVKDKQRLSKRKVMATMLWDRRGILLVDFMPQGTAIKSAYGSTLWKLRRVLQNKRCGMLSKGVLLLHDNAGPHTSRMTRDLIEYLVLDNAPYSLDLAPRDFHLFWYLKHNLDGVTLQ</sequence>
<dbReference type="PANTHER" id="PTHR46060">
    <property type="entry name" value="MARINER MOS1 TRANSPOSASE-LIKE PROTEIN"/>
    <property type="match status" value="1"/>
</dbReference>
<evidence type="ECO:0000256" key="1">
    <source>
        <dbReference type="SAM" id="MobiDB-lite"/>
    </source>
</evidence>
<dbReference type="InterPro" id="IPR036397">
    <property type="entry name" value="RNaseH_sf"/>
</dbReference>
<dbReference type="EMBL" id="BMAU01021105">
    <property type="protein sequence ID" value="GFX90946.1"/>
    <property type="molecule type" value="Genomic_DNA"/>
</dbReference>
<organism evidence="2 3">
    <name type="scientific">Trichonephila clavipes</name>
    <name type="common">Golden silk orbweaver</name>
    <name type="synonym">Nephila clavipes</name>
    <dbReference type="NCBI Taxonomy" id="2585209"/>
    <lineage>
        <taxon>Eukaryota</taxon>
        <taxon>Metazoa</taxon>
        <taxon>Ecdysozoa</taxon>
        <taxon>Arthropoda</taxon>
        <taxon>Chelicerata</taxon>
        <taxon>Arachnida</taxon>
        <taxon>Araneae</taxon>
        <taxon>Araneomorphae</taxon>
        <taxon>Entelegynae</taxon>
        <taxon>Araneoidea</taxon>
        <taxon>Nephilidae</taxon>
        <taxon>Trichonephila</taxon>
    </lineage>
</organism>
<dbReference type="InterPro" id="IPR001888">
    <property type="entry name" value="Transposase_1"/>
</dbReference>
<evidence type="ECO:0000313" key="2">
    <source>
        <dbReference type="EMBL" id="GFX90946.1"/>
    </source>
</evidence>
<dbReference type="Pfam" id="PF01359">
    <property type="entry name" value="Transposase_1"/>
    <property type="match status" value="1"/>
</dbReference>
<accession>A0A8X6USK8</accession>